<reference evidence="3" key="1">
    <citation type="journal article" date="2020" name="Stud. Mycol.">
        <title>101 Dothideomycetes genomes: a test case for predicting lifestyles and emergence of pathogens.</title>
        <authorList>
            <person name="Haridas S."/>
            <person name="Albert R."/>
            <person name="Binder M."/>
            <person name="Bloem J."/>
            <person name="Labutti K."/>
            <person name="Salamov A."/>
            <person name="Andreopoulos B."/>
            <person name="Baker S."/>
            <person name="Barry K."/>
            <person name="Bills G."/>
            <person name="Bluhm B."/>
            <person name="Cannon C."/>
            <person name="Castanera R."/>
            <person name="Culley D."/>
            <person name="Daum C."/>
            <person name="Ezra D."/>
            <person name="Gonzalez J."/>
            <person name="Henrissat B."/>
            <person name="Kuo A."/>
            <person name="Liang C."/>
            <person name="Lipzen A."/>
            <person name="Lutzoni F."/>
            <person name="Magnuson J."/>
            <person name="Mondo S."/>
            <person name="Nolan M."/>
            <person name="Ohm R."/>
            <person name="Pangilinan J."/>
            <person name="Park H.-J."/>
            <person name="Ramirez L."/>
            <person name="Alfaro M."/>
            <person name="Sun H."/>
            <person name="Tritt A."/>
            <person name="Yoshinaga Y."/>
            <person name="Zwiers L.-H."/>
            <person name="Turgeon B."/>
            <person name="Goodwin S."/>
            <person name="Spatafora J."/>
            <person name="Crous P."/>
            <person name="Grigoriev I."/>
        </authorList>
    </citation>
    <scope>NUCLEOTIDE SEQUENCE</scope>
    <source>
        <strain evidence="3">CBS 113818</strain>
    </source>
</reference>
<keyword evidence="4" id="KW-1185">Reference proteome</keyword>
<keyword evidence="3" id="KW-0808">Transferase</keyword>
<dbReference type="AlphaFoldDB" id="A0A6A7A2L7"/>
<dbReference type="OrthoDB" id="4062651at2759"/>
<protein>
    <submittedName>
        <fullName evidence="3">Kinase-like protein</fullName>
    </submittedName>
</protein>
<dbReference type="PANTHER" id="PTHR44305:SF24">
    <property type="entry name" value="TYROSINE-PROTEIN KINASE C03B1.5-RELATED"/>
    <property type="match status" value="1"/>
</dbReference>
<dbReference type="PROSITE" id="PS50011">
    <property type="entry name" value="PROTEIN_KINASE_DOM"/>
    <property type="match status" value="1"/>
</dbReference>
<feature type="binding site" evidence="1">
    <location>
        <position position="61"/>
    </location>
    <ligand>
        <name>ATP</name>
        <dbReference type="ChEBI" id="CHEBI:30616"/>
    </ligand>
</feature>
<dbReference type="EMBL" id="MU006225">
    <property type="protein sequence ID" value="KAF2826999.1"/>
    <property type="molecule type" value="Genomic_DNA"/>
</dbReference>
<organism evidence="3 4">
    <name type="scientific">Ophiobolus disseminans</name>
    <dbReference type="NCBI Taxonomy" id="1469910"/>
    <lineage>
        <taxon>Eukaryota</taxon>
        <taxon>Fungi</taxon>
        <taxon>Dikarya</taxon>
        <taxon>Ascomycota</taxon>
        <taxon>Pezizomycotina</taxon>
        <taxon>Dothideomycetes</taxon>
        <taxon>Pleosporomycetidae</taxon>
        <taxon>Pleosporales</taxon>
        <taxon>Pleosporineae</taxon>
        <taxon>Phaeosphaeriaceae</taxon>
        <taxon>Ophiobolus</taxon>
    </lineage>
</organism>
<dbReference type="GO" id="GO:0004672">
    <property type="term" value="F:protein kinase activity"/>
    <property type="evidence" value="ECO:0007669"/>
    <property type="project" value="InterPro"/>
</dbReference>
<dbReference type="InterPro" id="IPR001245">
    <property type="entry name" value="Ser-Thr/Tyr_kinase_cat_dom"/>
</dbReference>
<keyword evidence="1" id="KW-0067">ATP-binding</keyword>
<dbReference type="PANTHER" id="PTHR44305">
    <property type="entry name" value="SI:DKEY-192D15.2-RELATED"/>
    <property type="match status" value="1"/>
</dbReference>
<keyword evidence="3" id="KW-0418">Kinase</keyword>
<dbReference type="GO" id="GO:0005524">
    <property type="term" value="F:ATP binding"/>
    <property type="evidence" value="ECO:0007669"/>
    <property type="project" value="UniProtKB-UniRule"/>
</dbReference>
<evidence type="ECO:0000256" key="1">
    <source>
        <dbReference type="PROSITE-ProRule" id="PRU10141"/>
    </source>
</evidence>
<proteinExistence type="predicted"/>
<accession>A0A6A7A2L7</accession>
<evidence type="ECO:0000259" key="2">
    <source>
        <dbReference type="PROSITE" id="PS50011"/>
    </source>
</evidence>
<evidence type="ECO:0000313" key="4">
    <source>
        <dbReference type="Proteomes" id="UP000799424"/>
    </source>
</evidence>
<dbReference type="Proteomes" id="UP000799424">
    <property type="component" value="Unassembled WGS sequence"/>
</dbReference>
<dbReference type="InterPro" id="IPR011009">
    <property type="entry name" value="Kinase-like_dom_sf"/>
</dbReference>
<dbReference type="InterPro" id="IPR000719">
    <property type="entry name" value="Prot_kinase_dom"/>
</dbReference>
<dbReference type="Pfam" id="PF07714">
    <property type="entry name" value="PK_Tyr_Ser-Thr"/>
    <property type="match status" value="1"/>
</dbReference>
<sequence length="378" mass="41947">MANTSDAAHQTWNEKYGGIKFEQPLSSLKDTGPLELIQKLGEGGWGNVYSTDLGGVAVALKLLHFFPNRQRHIYVNELEILQKLSGRRHHHIIELVGWFELVGKLKSRVGLVIWPVAQCDLSKTLHYMDILAGLRGRLAEEDSPMLDEEDADALDVLSILTGLDRSKELRVSSLSRVQQVHNAAKAMLHARIGCLAQAISYLHNDQQIRHKDLNPKQILLSAQGLWVADFGMSKDISELTSSASNNGEKASVKYHAPERESKKGLLCGRAEDIFALGCTYLEILYRLCGLPIEDHLNPTGALGWSYQANLQNVSLWIEPLRASSVAGDDWIKEFTGLVREMMAEDSHTRPRIEKVIQSLAGLQASNSPVFFGSCCNPS</sequence>
<name>A0A6A7A2L7_9PLEO</name>
<dbReference type="SUPFAM" id="SSF56112">
    <property type="entry name" value="Protein kinase-like (PK-like)"/>
    <property type="match status" value="1"/>
</dbReference>
<gene>
    <name evidence="3" type="ORF">CC86DRAFT_23132</name>
</gene>
<dbReference type="PROSITE" id="PS00107">
    <property type="entry name" value="PROTEIN_KINASE_ATP"/>
    <property type="match status" value="1"/>
</dbReference>
<feature type="domain" description="Protein kinase" evidence="2">
    <location>
        <begin position="34"/>
        <end position="370"/>
    </location>
</feature>
<dbReference type="Gene3D" id="1.10.510.10">
    <property type="entry name" value="Transferase(Phosphotransferase) domain 1"/>
    <property type="match status" value="1"/>
</dbReference>
<evidence type="ECO:0000313" key="3">
    <source>
        <dbReference type="EMBL" id="KAF2826999.1"/>
    </source>
</evidence>
<keyword evidence="1" id="KW-0547">Nucleotide-binding</keyword>
<dbReference type="Gene3D" id="3.30.200.20">
    <property type="entry name" value="Phosphorylase Kinase, domain 1"/>
    <property type="match status" value="1"/>
</dbReference>
<dbReference type="InterPro" id="IPR053083">
    <property type="entry name" value="TF_kinase-domain_protein"/>
</dbReference>
<dbReference type="InterPro" id="IPR017441">
    <property type="entry name" value="Protein_kinase_ATP_BS"/>
</dbReference>